<name>A0A521EGL4_9FLAO</name>
<organism evidence="2 3">
    <name type="scientific">Flavobacterium nitrogenifigens</name>
    <dbReference type="NCBI Taxonomy" id="1617283"/>
    <lineage>
        <taxon>Bacteria</taxon>
        <taxon>Pseudomonadati</taxon>
        <taxon>Bacteroidota</taxon>
        <taxon>Flavobacteriia</taxon>
        <taxon>Flavobacteriales</taxon>
        <taxon>Flavobacteriaceae</taxon>
        <taxon>Flavobacterium</taxon>
    </lineage>
</organism>
<accession>A0A521EGL4</accession>
<dbReference type="Proteomes" id="UP000319267">
    <property type="component" value="Unassembled WGS sequence"/>
</dbReference>
<dbReference type="InterPro" id="IPR059186">
    <property type="entry name" value="SACTE_4363"/>
</dbReference>
<dbReference type="AlphaFoldDB" id="A0A521EGL4"/>
<keyword evidence="1" id="KW-1133">Transmembrane helix</keyword>
<feature type="transmembrane region" description="Helical" evidence="1">
    <location>
        <begin position="33"/>
        <end position="51"/>
    </location>
</feature>
<evidence type="ECO:0000256" key="1">
    <source>
        <dbReference type="SAM" id="Phobius"/>
    </source>
</evidence>
<dbReference type="CDD" id="cd23669">
    <property type="entry name" value="GH55_SacteLam55A-like"/>
    <property type="match status" value="1"/>
</dbReference>
<evidence type="ECO:0000313" key="3">
    <source>
        <dbReference type="Proteomes" id="UP000319267"/>
    </source>
</evidence>
<sequence length="751" mass="83220">MKVGDYCYFGLLKKYNYYNLSNHKMNIIMSKKVISLFTAFAFLLLLCSFTLSPSNNEKIEGNKKIERKIVYNKKKHTFTLSWSAFGSSGNYIITRGGSRLASDFVSVGSTSKLTFIDNKPNVDKYENYYKVTRDDITIIISLENQIFGDHMYFYDRKHEKAETARNDINSQFGSIGLGGANGEWTTKRQAYYFKPNVNRQTYDVGGSGSASSGEANAIELGFYSHIGGLGKVPSDVKLGAIFTRPHLSGGANATCTFWRSVENVEVMRDFSWTVSQSTSARRLLIESTSKYISDIGDTNFWGSGGFIADAHYTSSRPNWGGQQQWYTRNTVFPSGSGAMGGSYNMVWQGCVNPPQENDSNSPVPTTPIIREKPFLFIDNDGEYKVFVPAWQKDRVGVSWSSADMGKGEIQDLISKWYVAKEGDTDVEINAALKAGKNIFFTPGHYALNAPIQVNRKDAILLGAGIASVTLEPTEKNIWGCIYADDKDGIIIAGLLMDSLNSTTYQVRIGNEGVNADHSKDPILLSDITCRVGGVQSKNIQIQASMQINSNNVVGDHFWLWRADHGSQKGGDARWKRDRCKNGLIVAGNDVTLYALFVEHYQEYEVLWLGERGRTFFFQNEPPYDAPNQASWSSQGGRVDGYAAFKVANTVKEHNTIGMGSYAVFTGTDGNVNKKNGFEAPNSSNVKLEKMCITRFAGPGNIQNVINSIGGSTATGVKRVTSYNNGEGTQPFDEEFILPNKESYPAYISMEK</sequence>
<proteinExistence type="predicted"/>
<dbReference type="EMBL" id="FXTQ01000004">
    <property type="protein sequence ID" value="SMO83055.1"/>
    <property type="molecule type" value="Genomic_DNA"/>
</dbReference>
<keyword evidence="1" id="KW-0812">Transmembrane</keyword>
<keyword evidence="3" id="KW-1185">Reference proteome</keyword>
<evidence type="ECO:0000313" key="2">
    <source>
        <dbReference type="EMBL" id="SMO83055.1"/>
    </source>
</evidence>
<dbReference type="Gene3D" id="2.160.20.10">
    <property type="entry name" value="Single-stranded right-handed beta-helix, Pectin lyase-like"/>
    <property type="match status" value="1"/>
</dbReference>
<dbReference type="InterPro" id="IPR012334">
    <property type="entry name" value="Pectin_lyas_fold"/>
</dbReference>
<reference evidence="2 3" key="1">
    <citation type="submission" date="2017-05" db="EMBL/GenBank/DDBJ databases">
        <authorList>
            <person name="Varghese N."/>
            <person name="Submissions S."/>
        </authorList>
    </citation>
    <scope>NUCLEOTIDE SEQUENCE [LARGE SCALE GENOMIC DNA]</scope>
    <source>
        <strain evidence="2 3">DSM 29982</strain>
    </source>
</reference>
<keyword evidence="1" id="KW-0472">Membrane</keyword>
<protein>
    <submittedName>
        <fullName evidence="2">Uncharacterized protein</fullName>
    </submittedName>
</protein>
<gene>
    <name evidence="2" type="ORF">SAMN06265220_104271</name>
</gene>